<comment type="caution">
    <text evidence="2">The sequence shown here is derived from an EMBL/GenBank/DDBJ whole genome shotgun (WGS) entry which is preliminary data.</text>
</comment>
<dbReference type="Proteomes" id="UP001595887">
    <property type="component" value="Unassembled WGS sequence"/>
</dbReference>
<keyword evidence="3" id="KW-1185">Reference proteome</keyword>
<evidence type="ECO:0000313" key="3">
    <source>
        <dbReference type="Proteomes" id="UP001595887"/>
    </source>
</evidence>
<dbReference type="InterPro" id="IPR011322">
    <property type="entry name" value="N-reg_PII-like_a/b"/>
</dbReference>
<reference evidence="3" key="1">
    <citation type="journal article" date="2019" name="Int. J. Syst. Evol. Microbiol.">
        <title>The Global Catalogue of Microorganisms (GCM) 10K type strain sequencing project: providing services to taxonomists for standard genome sequencing and annotation.</title>
        <authorList>
            <consortium name="The Broad Institute Genomics Platform"/>
            <consortium name="The Broad Institute Genome Sequencing Center for Infectious Disease"/>
            <person name="Wu L."/>
            <person name="Ma J."/>
        </authorList>
    </citation>
    <scope>NUCLEOTIDE SEQUENCE [LARGE SCALE GENOMIC DNA]</scope>
    <source>
        <strain evidence="3">CECT 8531</strain>
    </source>
</reference>
<dbReference type="EMBL" id="JBHSDH010000013">
    <property type="protein sequence ID" value="MFC4292967.1"/>
    <property type="molecule type" value="Genomic_DNA"/>
</dbReference>
<protein>
    <submittedName>
        <fullName evidence="2">DUF2007 domain-containing protein</fullName>
    </submittedName>
</protein>
<evidence type="ECO:0000313" key="2">
    <source>
        <dbReference type="EMBL" id="MFC4292967.1"/>
    </source>
</evidence>
<sequence length="70" mass="7641">MALVELSRYPFAMNAEIARTYLESHGIGAVVFDSGMNGAEGVPIMIQTRLMVLDEDRDEAAKLLLEADLA</sequence>
<dbReference type="SUPFAM" id="SSF54913">
    <property type="entry name" value="GlnB-like"/>
    <property type="match status" value="1"/>
</dbReference>
<dbReference type="InterPro" id="IPR018551">
    <property type="entry name" value="DUF2007"/>
</dbReference>
<name>A0ABV8RHP5_9SPHN</name>
<dbReference type="Gene3D" id="3.30.70.790">
    <property type="entry name" value="UreE, C-terminal domain"/>
    <property type="match status" value="1"/>
</dbReference>
<proteinExistence type="predicted"/>
<dbReference type="Pfam" id="PF09413">
    <property type="entry name" value="DUF2007"/>
    <property type="match status" value="1"/>
</dbReference>
<dbReference type="RefSeq" id="WP_381424090.1">
    <property type="nucleotide sequence ID" value="NZ_JBHSDH010000013.1"/>
</dbReference>
<gene>
    <name evidence="2" type="ORF">ACFOWX_11135</name>
</gene>
<evidence type="ECO:0000259" key="1">
    <source>
        <dbReference type="Pfam" id="PF09413"/>
    </source>
</evidence>
<feature type="domain" description="DUF2007" evidence="1">
    <location>
        <begin position="6"/>
        <end position="67"/>
    </location>
</feature>
<organism evidence="2 3">
    <name type="scientific">Sphingorhabdus arenilitoris</name>
    <dbReference type="NCBI Taxonomy" id="1490041"/>
    <lineage>
        <taxon>Bacteria</taxon>
        <taxon>Pseudomonadati</taxon>
        <taxon>Pseudomonadota</taxon>
        <taxon>Alphaproteobacteria</taxon>
        <taxon>Sphingomonadales</taxon>
        <taxon>Sphingomonadaceae</taxon>
        <taxon>Sphingorhabdus</taxon>
    </lineage>
</organism>
<accession>A0ABV8RHP5</accession>